<dbReference type="AlphaFoldDB" id="A0AAW1JBH8"/>
<evidence type="ECO:0000256" key="4">
    <source>
        <dbReference type="ARBA" id="ARBA00022729"/>
    </source>
</evidence>
<evidence type="ECO:0000259" key="8">
    <source>
        <dbReference type="Pfam" id="PF25079"/>
    </source>
</evidence>
<keyword evidence="4" id="KW-0732">Signal</keyword>
<dbReference type="GO" id="GO:0010215">
    <property type="term" value="P:cellulose microfibril organization"/>
    <property type="evidence" value="ECO:0007669"/>
    <property type="project" value="InterPro"/>
</dbReference>
<dbReference type="GO" id="GO:0098552">
    <property type="term" value="C:side of membrane"/>
    <property type="evidence" value="ECO:0007669"/>
    <property type="project" value="UniProtKB-KW"/>
</dbReference>
<dbReference type="Pfam" id="PF25079">
    <property type="entry name" value="COB_C"/>
    <property type="match status" value="1"/>
</dbReference>
<keyword evidence="6" id="KW-0449">Lipoprotein</keyword>
<evidence type="ECO:0000256" key="3">
    <source>
        <dbReference type="ARBA" id="ARBA00022622"/>
    </source>
</evidence>
<name>A0AAW1JBH8_SAPOF</name>
<reference evidence="9" key="1">
    <citation type="submission" date="2024-03" db="EMBL/GenBank/DDBJ databases">
        <title>WGS assembly of Saponaria officinalis var. Norfolk2.</title>
        <authorList>
            <person name="Jenkins J."/>
            <person name="Shu S."/>
            <person name="Grimwood J."/>
            <person name="Barry K."/>
            <person name="Goodstein D."/>
            <person name="Schmutz J."/>
            <person name="Leebens-Mack J."/>
            <person name="Osbourn A."/>
        </authorList>
    </citation>
    <scope>NUCLEOTIDE SEQUENCE [LARGE SCALE GENOMIC DNA]</scope>
    <source>
        <strain evidence="9">JIC</strain>
    </source>
</reference>
<dbReference type="InterPro" id="IPR006918">
    <property type="entry name" value="COBRA_pln"/>
</dbReference>
<dbReference type="GO" id="GO:0005886">
    <property type="term" value="C:plasma membrane"/>
    <property type="evidence" value="ECO:0007669"/>
    <property type="project" value="UniProtKB-SubCell"/>
</dbReference>
<gene>
    <name evidence="9" type="ORF">RND81_08G226900</name>
</gene>
<keyword evidence="7" id="KW-1133">Transmembrane helix</keyword>
<dbReference type="PIRSF" id="PIRSF038122">
    <property type="entry name" value="COBRA"/>
    <property type="match status" value="1"/>
</dbReference>
<keyword evidence="7" id="KW-0472">Membrane</keyword>
<dbReference type="PANTHER" id="PTHR31673:SF23">
    <property type="entry name" value="COBRA-LIKE PROTEIN 4"/>
    <property type="match status" value="1"/>
</dbReference>
<feature type="transmembrane region" description="Helical" evidence="7">
    <location>
        <begin position="362"/>
        <end position="380"/>
    </location>
</feature>
<dbReference type="EMBL" id="JBDFQZ010000008">
    <property type="protein sequence ID" value="KAK9700251.1"/>
    <property type="molecule type" value="Genomic_DNA"/>
</dbReference>
<evidence type="ECO:0000256" key="7">
    <source>
        <dbReference type="SAM" id="Phobius"/>
    </source>
</evidence>
<keyword evidence="10" id="KW-1185">Reference proteome</keyword>
<keyword evidence="5" id="KW-0325">Glycoprotein</keyword>
<feature type="domain" description="COBRA C-terminal" evidence="8">
    <location>
        <begin position="163"/>
        <end position="352"/>
    </location>
</feature>
<evidence type="ECO:0000313" key="10">
    <source>
        <dbReference type="Proteomes" id="UP001443914"/>
    </source>
</evidence>
<keyword evidence="7" id="KW-0812">Transmembrane</keyword>
<keyword evidence="3" id="KW-0336">GPI-anchor</keyword>
<evidence type="ECO:0000256" key="6">
    <source>
        <dbReference type="ARBA" id="ARBA00023288"/>
    </source>
</evidence>
<organism evidence="9 10">
    <name type="scientific">Saponaria officinalis</name>
    <name type="common">Common soapwort</name>
    <name type="synonym">Lychnis saponaria</name>
    <dbReference type="NCBI Taxonomy" id="3572"/>
    <lineage>
        <taxon>Eukaryota</taxon>
        <taxon>Viridiplantae</taxon>
        <taxon>Streptophyta</taxon>
        <taxon>Embryophyta</taxon>
        <taxon>Tracheophyta</taxon>
        <taxon>Spermatophyta</taxon>
        <taxon>Magnoliopsida</taxon>
        <taxon>eudicotyledons</taxon>
        <taxon>Gunneridae</taxon>
        <taxon>Pentapetalae</taxon>
        <taxon>Caryophyllales</taxon>
        <taxon>Caryophyllaceae</taxon>
        <taxon>Caryophylleae</taxon>
        <taxon>Saponaria</taxon>
    </lineage>
</organism>
<proteinExistence type="inferred from homology"/>
<comment type="subcellular location">
    <subcellularLocation>
        <location evidence="1">Cell membrane</location>
        <topology evidence="1">Lipid-anchor</topology>
        <topology evidence="1">GPI-anchor</topology>
    </subcellularLocation>
</comment>
<evidence type="ECO:0000256" key="1">
    <source>
        <dbReference type="ARBA" id="ARBA00004609"/>
    </source>
</evidence>
<accession>A0AAW1JBH8</accession>
<comment type="caution">
    <text evidence="9">The sequence shown here is derived from an EMBL/GenBank/DDBJ whole genome shotgun (WGS) entry which is preliminary data.</text>
</comment>
<sequence length="385" mass="43933">MYRQIGPPGWQLGWTWAENEVIWNMFGAQTTEEGDCSKFKDILPHCCDKTPTVIDLLPSVPYTQKYTNCCKAGVLAALGQDPAASLAQFQISVAPAGTSVETVRLPENFTLLGPGPGYTCGPAKIVPPTHFFGKDSRRKTQALMTWNVTCTYSQLLARKYRPCCVSFSTFYNDTITSCPSCACGCEHKSDCIKSDSKLLKMEGIHTPKKDNMPLIQCTQHMCPIRVHWHVKVNYVEYWRVKISITNFNYRMNFSEWTLVVQHPNMNNVTQVFSYQYKPLLPYYDSINDTGMFYGMKYYNDILEEAGKFGSVQSEILFRKDPHTFTFRQGWAFPRKVYFNGDECMLPPPDSYPYLPNCGLKPPISTTLTIICSFVFVFFVINMKIQ</sequence>
<dbReference type="Pfam" id="PF04833">
    <property type="entry name" value="COBRA"/>
    <property type="match status" value="1"/>
</dbReference>
<comment type="similarity">
    <text evidence="2">Belongs to the COBRA family.</text>
</comment>
<dbReference type="GO" id="GO:0052324">
    <property type="term" value="P:plant-type cell wall cellulose biosynthetic process"/>
    <property type="evidence" value="ECO:0007669"/>
    <property type="project" value="TreeGrafter"/>
</dbReference>
<evidence type="ECO:0000256" key="2">
    <source>
        <dbReference type="ARBA" id="ARBA00005507"/>
    </source>
</evidence>
<protein>
    <recommendedName>
        <fullName evidence="8">COBRA C-terminal domain-containing protein</fullName>
    </recommendedName>
</protein>
<dbReference type="Proteomes" id="UP001443914">
    <property type="component" value="Unassembled WGS sequence"/>
</dbReference>
<dbReference type="PANTHER" id="PTHR31673">
    <property type="entry name" value="PROTEIN COBRA"/>
    <property type="match status" value="1"/>
</dbReference>
<dbReference type="InterPro" id="IPR056900">
    <property type="entry name" value="COB_C"/>
</dbReference>
<evidence type="ECO:0000256" key="5">
    <source>
        <dbReference type="ARBA" id="ARBA00023180"/>
    </source>
</evidence>
<evidence type="ECO:0000313" key="9">
    <source>
        <dbReference type="EMBL" id="KAK9700251.1"/>
    </source>
</evidence>